<dbReference type="SUPFAM" id="SSF52540">
    <property type="entry name" value="P-loop containing nucleoside triphosphate hydrolases"/>
    <property type="match status" value="1"/>
</dbReference>
<protein>
    <submittedName>
        <fullName evidence="3">VWA domain-containing protein</fullName>
    </submittedName>
</protein>
<dbReference type="Pfam" id="PF07728">
    <property type="entry name" value="AAA_5"/>
    <property type="match status" value="1"/>
</dbReference>
<dbReference type="PROSITE" id="PS50234">
    <property type="entry name" value="VWFA"/>
    <property type="match status" value="1"/>
</dbReference>
<dbReference type="Gene3D" id="1.10.8.80">
    <property type="entry name" value="Magnesium chelatase subunit I, C-Terminal domain"/>
    <property type="match status" value="1"/>
</dbReference>
<dbReference type="GO" id="GO:0016887">
    <property type="term" value="F:ATP hydrolysis activity"/>
    <property type="evidence" value="ECO:0007669"/>
    <property type="project" value="InterPro"/>
</dbReference>
<feature type="compositionally biased region" description="Basic and acidic residues" evidence="1">
    <location>
        <begin position="357"/>
        <end position="380"/>
    </location>
</feature>
<dbReference type="Gene3D" id="3.40.50.300">
    <property type="entry name" value="P-loop containing nucleotide triphosphate hydrolases"/>
    <property type="match status" value="1"/>
</dbReference>
<dbReference type="InterPro" id="IPR041628">
    <property type="entry name" value="ChlI/MoxR_AAA_lid"/>
</dbReference>
<dbReference type="SMART" id="SM00327">
    <property type="entry name" value="VWA"/>
    <property type="match status" value="1"/>
</dbReference>
<evidence type="ECO:0000313" key="4">
    <source>
        <dbReference type="Proteomes" id="UP001149140"/>
    </source>
</evidence>
<dbReference type="InterPro" id="IPR011704">
    <property type="entry name" value="ATPase_dyneun-rel_AAA"/>
</dbReference>
<dbReference type="GO" id="GO:0005524">
    <property type="term" value="F:ATP binding"/>
    <property type="evidence" value="ECO:0007669"/>
    <property type="project" value="InterPro"/>
</dbReference>
<feature type="domain" description="VWFA" evidence="2">
    <location>
        <begin position="509"/>
        <end position="641"/>
    </location>
</feature>
<dbReference type="Pfam" id="PF17863">
    <property type="entry name" value="AAA_lid_2"/>
    <property type="match status" value="1"/>
</dbReference>
<dbReference type="CDD" id="cd00009">
    <property type="entry name" value="AAA"/>
    <property type="match status" value="1"/>
</dbReference>
<accession>A0A9X3S2P2</accession>
<dbReference type="RefSeq" id="WP_270041738.1">
    <property type="nucleotide sequence ID" value="NZ_JAPDOD010000019.1"/>
</dbReference>
<feature type="compositionally biased region" description="Basic and acidic residues" evidence="1">
    <location>
        <begin position="316"/>
        <end position="325"/>
    </location>
</feature>
<evidence type="ECO:0000313" key="3">
    <source>
        <dbReference type="EMBL" id="MDA0162497.1"/>
    </source>
</evidence>
<dbReference type="Proteomes" id="UP001149140">
    <property type="component" value="Unassembled WGS sequence"/>
</dbReference>
<sequence length="672" mass="70322">MTAFPFSAVVGQDDLREALLACAVDPAIGGVLVRGERGTAKTTTVRGLAPLVGALVELPIGATADRVLGSLDLERALSEGAAAFKPGLLAAADGGVLYVDEVNLLPDHLVDVMLDAAALGRVHVERDGLSAAYDARFLLVGTMNPEEGDLRPQLLDRFGLSVDVVGSLDPLVRVEIVRRRLAFDRDPAGFAAGWSSEESALRDRVAAARERLASVRLPDRIVLLIAGTCARLGVDGHRADIVCARAATALAALDGVDEVTADHVRRAARLALSHRRRRGPLQAPGLDESDLDAALAEADRDDDDPDPSPNGSGPRGGDEAPHEPAGDYGARASADATTARGDDPNGRDASDDAWTGRGDDAGRRDDRDDDAGRRDDDANRRGAAGVLRRDSLAERPYRADAPSRERTETPADAGRAPLLSLAGRGRGATGRRSRAEGGPPIDAREPTGTLTDLALAATLRTAIARRALSASPRAAAPRDPGAPSRPAAPRAVLPSDLREHVRAGKEGNLVVFCVDASGSMGARRRMARVKGAVLALLTDAYQRRDRVALVTFRGEHAQLVLPPTGSVERAAAALTDLPTGGRTPLAQGLAETERVIRNEARRDPTRRSLAVVVTDGRTTDHAQVANAAAQLARAAHGVVVFDGEQGPVRLNLAAALAEAAGARLLPLEALAA</sequence>
<feature type="region of interest" description="Disordered" evidence="1">
    <location>
        <begin position="297"/>
        <end position="448"/>
    </location>
</feature>
<dbReference type="AlphaFoldDB" id="A0A9X3S2P2"/>
<feature type="compositionally biased region" description="Low complexity" evidence="1">
    <location>
        <begin position="469"/>
        <end position="491"/>
    </location>
</feature>
<dbReference type="InterPro" id="IPR002035">
    <property type="entry name" value="VWF_A"/>
</dbReference>
<proteinExistence type="predicted"/>
<dbReference type="Pfam" id="PF13519">
    <property type="entry name" value="VWA_2"/>
    <property type="match status" value="1"/>
</dbReference>
<feature type="region of interest" description="Disordered" evidence="1">
    <location>
        <begin position="469"/>
        <end position="492"/>
    </location>
</feature>
<dbReference type="SUPFAM" id="SSF53300">
    <property type="entry name" value="vWA-like"/>
    <property type="match status" value="1"/>
</dbReference>
<evidence type="ECO:0000259" key="2">
    <source>
        <dbReference type="PROSITE" id="PS50234"/>
    </source>
</evidence>
<feature type="compositionally biased region" description="Low complexity" evidence="1">
    <location>
        <begin position="413"/>
        <end position="423"/>
    </location>
</feature>
<evidence type="ECO:0000256" key="1">
    <source>
        <dbReference type="SAM" id="MobiDB-lite"/>
    </source>
</evidence>
<dbReference type="PANTHER" id="PTHR35023:SF1">
    <property type="entry name" value="MG-PROTOPORPHYRIN IX CHELATASE"/>
    <property type="match status" value="1"/>
</dbReference>
<dbReference type="InterPro" id="IPR052989">
    <property type="entry name" value="Mg-chelatase_DI-like"/>
</dbReference>
<dbReference type="Gene3D" id="3.40.50.410">
    <property type="entry name" value="von Willebrand factor, type A domain"/>
    <property type="match status" value="1"/>
</dbReference>
<feature type="compositionally biased region" description="Basic and acidic residues" evidence="1">
    <location>
        <begin position="387"/>
        <end position="409"/>
    </location>
</feature>
<dbReference type="EMBL" id="JAPDOD010000019">
    <property type="protein sequence ID" value="MDA0162497.1"/>
    <property type="molecule type" value="Genomic_DNA"/>
</dbReference>
<feature type="compositionally biased region" description="Basic and acidic residues" evidence="1">
    <location>
        <begin position="340"/>
        <end position="350"/>
    </location>
</feature>
<dbReference type="PANTHER" id="PTHR35023">
    <property type="entry name" value="CHELATASE-RELATED"/>
    <property type="match status" value="1"/>
</dbReference>
<reference evidence="3" key="1">
    <citation type="submission" date="2022-10" db="EMBL/GenBank/DDBJ databases">
        <title>The WGS of Solirubrobacter ginsenosidimutans DSM 21036.</title>
        <authorList>
            <person name="Jiang Z."/>
        </authorList>
    </citation>
    <scope>NUCLEOTIDE SEQUENCE</scope>
    <source>
        <strain evidence="3">DSM 21036</strain>
    </source>
</reference>
<comment type="caution">
    <text evidence="3">The sequence shown here is derived from an EMBL/GenBank/DDBJ whole genome shotgun (WGS) entry which is preliminary data.</text>
</comment>
<keyword evidence="4" id="KW-1185">Reference proteome</keyword>
<dbReference type="InterPro" id="IPR036465">
    <property type="entry name" value="vWFA_dom_sf"/>
</dbReference>
<gene>
    <name evidence="3" type="ORF">OM076_19645</name>
</gene>
<organism evidence="3 4">
    <name type="scientific">Solirubrobacter ginsenosidimutans</name>
    <dbReference type="NCBI Taxonomy" id="490573"/>
    <lineage>
        <taxon>Bacteria</taxon>
        <taxon>Bacillati</taxon>
        <taxon>Actinomycetota</taxon>
        <taxon>Thermoleophilia</taxon>
        <taxon>Solirubrobacterales</taxon>
        <taxon>Solirubrobacteraceae</taxon>
        <taxon>Solirubrobacter</taxon>
    </lineage>
</organism>
<name>A0A9X3S2P2_9ACTN</name>
<dbReference type="InterPro" id="IPR027417">
    <property type="entry name" value="P-loop_NTPase"/>
</dbReference>